<reference evidence="12 13" key="1">
    <citation type="submission" date="2022-03" db="EMBL/GenBank/DDBJ databases">
        <authorList>
            <person name="Koch H."/>
        </authorList>
    </citation>
    <scope>NUCLEOTIDE SEQUENCE [LARGE SCALE GENOMIC DNA]</scope>
    <source>
        <strain evidence="12 13">G1</strain>
    </source>
</reference>
<dbReference type="Proteomes" id="UP001295463">
    <property type="component" value="Chromosome"/>
</dbReference>
<keyword evidence="6" id="KW-0686">Riboflavin biosynthesis</keyword>
<proteinExistence type="predicted"/>
<dbReference type="SUPFAM" id="SSF63380">
    <property type="entry name" value="Riboflavin synthase domain-like"/>
    <property type="match status" value="2"/>
</dbReference>
<evidence type="ECO:0000256" key="6">
    <source>
        <dbReference type="ARBA" id="ARBA00022619"/>
    </source>
</evidence>
<dbReference type="EC" id="2.5.1.9" evidence="4 9"/>
<evidence type="ECO:0000256" key="4">
    <source>
        <dbReference type="ARBA" id="ARBA00012827"/>
    </source>
</evidence>
<dbReference type="InterPro" id="IPR001783">
    <property type="entry name" value="Lumazine-bd"/>
</dbReference>
<dbReference type="EMBL" id="OW150024">
    <property type="protein sequence ID" value="CAH2031245.1"/>
    <property type="molecule type" value="Genomic_DNA"/>
</dbReference>
<dbReference type="RefSeq" id="WP_305732081.1">
    <property type="nucleotide sequence ID" value="NZ_OW150024.1"/>
</dbReference>
<protein>
    <recommendedName>
        <fullName evidence="5 9">Riboflavin synthase</fullName>
        <ecNumber evidence="4 9">2.5.1.9</ecNumber>
    </recommendedName>
</protein>
<sequence length="213" mass="22884">MFTGLIECVGRLTGMRRSSGAVRLELTAPLPSGEVTVGDSIAVNGACLTVTSASDSHFSFDISPETVDRTTFRALEPGNRLNIERALRLGARLDGHLVTGHVDCTGRLERSESRGNARILTFSLPAQHGRLLVDKGSVAIDGISLTVNSVEDERFSVAIIPHTLENTTLAFLVPGQAVNIETDIIGKYIARLVSSRQPDKGLTMETLVRNGFV</sequence>
<accession>A0ABM9D7P3</accession>
<evidence type="ECO:0000256" key="10">
    <source>
        <dbReference type="PROSITE-ProRule" id="PRU00524"/>
    </source>
</evidence>
<evidence type="ECO:0000313" key="13">
    <source>
        <dbReference type="Proteomes" id="UP001295463"/>
    </source>
</evidence>
<comment type="function">
    <text evidence="2">Catalyzes the dismutation of two molecules of 6,7-dimethyl-8-ribityllumazine, resulting in the formation of riboflavin and 5-amino-6-(D-ribitylamino)uracil.</text>
</comment>
<dbReference type="InterPro" id="IPR017938">
    <property type="entry name" value="Riboflavin_synthase-like_b-brl"/>
</dbReference>
<evidence type="ECO:0000256" key="1">
    <source>
        <dbReference type="ARBA" id="ARBA00000968"/>
    </source>
</evidence>
<dbReference type="GO" id="GO:0004746">
    <property type="term" value="F:riboflavin synthase activity"/>
    <property type="evidence" value="ECO:0007669"/>
    <property type="project" value="UniProtKB-EC"/>
</dbReference>
<dbReference type="PANTHER" id="PTHR21098">
    <property type="entry name" value="RIBOFLAVIN SYNTHASE ALPHA CHAIN"/>
    <property type="match status" value="1"/>
</dbReference>
<dbReference type="InterPro" id="IPR026017">
    <property type="entry name" value="Lumazine-bd_dom"/>
</dbReference>
<evidence type="ECO:0000256" key="5">
    <source>
        <dbReference type="ARBA" id="ARBA00013950"/>
    </source>
</evidence>
<dbReference type="PROSITE" id="PS51177">
    <property type="entry name" value="LUMAZINE_BIND"/>
    <property type="match status" value="2"/>
</dbReference>
<evidence type="ECO:0000313" key="12">
    <source>
        <dbReference type="EMBL" id="CAH2031245.1"/>
    </source>
</evidence>
<comment type="pathway">
    <text evidence="3">Cofactor biosynthesis; riboflavin biosynthesis; riboflavin from 2-hydroxy-3-oxobutyl phosphate and 5-amino-6-(D-ribitylamino)uracil: step 2/2.</text>
</comment>
<evidence type="ECO:0000256" key="7">
    <source>
        <dbReference type="ARBA" id="ARBA00022679"/>
    </source>
</evidence>
<evidence type="ECO:0000259" key="11">
    <source>
        <dbReference type="PROSITE" id="PS51177"/>
    </source>
</evidence>
<evidence type="ECO:0000256" key="2">
    <source>
        <dbReference type="ARBA" id="ARBA00002803"/>
    </source>
</evidence>
<feature type="repeat" description="Lumazine-binding" evidence="10">
    <location>
        <begin position="1"/>
        <end position="96"/>
    </location>
</feature>
<dbReference type="NCBIfam" id="TIGR00187">
    <property type="entry name" value="ribE"/>
    <property type="match status" value="1"/>
</dbReference>
<dbReference type="PIRSF" id="PIRSF000498">
    <property type="entry name" value="Riboflavin_syn_A"/>
    <property type="match status" value="1"/>
</dbReference>
<dbReference type="Pfam" id="PF00677">
    <property type="entry name" value="Lum_binding"/>
    <property type="match status" value="2"/>
</dbReference>
<keyword evidence="7 12" id="KW-0808">Transferase</keyword>
<name>A0ABM9D7P3_9BACT</name>
<feature type="domain" description="Lumazine-binding" evidence="11">
    <location>
        <begin position="97"/>
        <end position="193"/>
    </location>
</feature>
<dbReference type="Gene3D" id="2.40.30.20">
    <property type="match status" value="2"/>
</dbReference>
<evidence type="ECO:0000256" key="8">
    <source>
        <dbReference type="ARBA" id="ARBA00022737"/>
    </source>
</evidence>
<evidence type="ECO:0000256" key="9">
    <source>
        <dbReference type="NCBIfam" id="TIGR00187"/>
    </source>
</evidence>
<dbReference type="PANTHER" id="PTHR21098:SF12">
    <property type="entry name" value="RIBOFLAVIN SYNTHASE"/>
    <property type="match status" value="1"/>
</dbReference>
<feature type="repeat" description="Lumazine-binding" evidence="10">
    <location>
        <begin position="97"/>
        <end position="193"/>
    </location>
</feature>
<dbReference type="InterPro" id="IPR023366">
    <property type="entry name" value="ATP_synth_asu-like_sf"/>
</dbReference>
<gene>
    <name evidence="12" type="primary">ribE</name>
    <name evidence="12" type="ORF">GEAMG1_1415</name>
</gene>
<dbReference type="CDD" id="cd00402">
    <property type="entry name" value="Riboflavin_synthase_like"/>
    <property type="match status" value="1"/>
</dbReference>
<keyword evidence="13" id="KW-1185">Reference proteome</keyword>
<organism evidence="12 13">
    <name type="scientific">Trichlorobacter ammonificans</name>
    <dbReference type="NCBI Taxonomy" id="2916410"/>
    <lineage>
        <taxon>Bacteria</taxon>
        <taxon>Pseudomonadati</taxon>
        <taxon>Thermodesulfobacteriota</taxon>
        <taxon>Desulfuromonadia</taxon>
        <taxon>Geobacterales</taxon>
        <taxon>Geobacteraceae</taxon>
        <taxon>Trichlorobacter</taxon>
    </lineage>
</organism>
<keyword evidence="8" id="KW-0677">Repeat</keyword>
<dbReference type="NCBIfam" id="NF006767">
    <property type="entry name" value="PRK09289.1"/>
    <property type="match status" value="1"/>
</dbReference>
<evidence type="ECO:0000256" key="3">
    <source>
        <dbReference type="ARBA" id="ARBA00004887"/>
    </source>
</evidence>
<feature type="domain" description="Lumazine-binding" evidence="11">
    <location>
        <begin position="1"/>
        <end position="96"/>
    </location>
</feature>
<comment type="catalytic activity">
    <reaction evidence="1">
        <text>2 6,7-dimethyl-8-(1-D-ribityl)lumazine + H(+) = 5-amino-6-(D-ribitylamino)uracil + riboflavin</text>
        <dbReference type="Rhea" id="RHEA:20772"/>
        <dbReference type="ChEBI" id="CHEBI:15378"/>
        <dbReference type="ChEBI" id="CHEBI:15934"/>
        <dbReference type="ChEBI" id="CHEBI:57986"/>
        <dbReference type="ChEBI" id="CHEBI:58201"/>
        <dbReference type="EC" id="2.5.1.9"/>
    </reaction>
</comment>